<evidence type="ECO:0000313" key="3">
    <source>
        <dbReference type="EnsemblMetazoa" id="SMAR002744-PA"/>
    </source>
</evidence>
<dbReference type="Pfam" id="PF03803">
    <property type="entry name" value="Scramblase"/>
    <property type="match status" value="1"/>
</dbReference>
<dbReference type="PANTHER" id="PTHR23248:SF9">
    <property type="entry name" value="PHOSPHOLIPID SCRAMBLASE"/>
    <property type="match status" value="1"/>
</dbReference>
<proteinExistence type="inferred from homology"/>
<accession>T1IP03</accession>
<reference evidence="4" key="1">
    <citation type="submission" date="2011-05" db="EMBL/GenBank/DDBJ databases">
        <authorList>
            <person name="Richards S.R."/>
            <person name="Qu J."/>
            <person name="Jiang H."/>
            <person name="Jhangiani S.N."/>
            <person name="Agravi P."/>
            <person name="Goodspeed R."/>
            <person name="Gross S."/>
            <person name="Mandapat C."/>
            <person name="Jackson L."/>
            <person name="Mathew T."/>
            <person name="Pu L."/>
            <person name="Thornton R."/>
            <person name="Saada N."/>
            <person name="Wilczek-Boney K.B."/>
            <person name="Lee S."/>
            <person name="Kovar C."/>
            <person name="Wu Y."/>
            <person name="Scherer S.E."/>
            <person name="Worley K.C."/>
            <person name="Muzny D.M."/>
            <person name="Gibbs R."/>
        </authorList>
    </citation>
    <scope>NUCLEOTIDE SEQUENCE</scope>
    <source>
        <strain evidence="4">Brora</strain>
    </source>
</reference>
<dbReference type="PhylomeDB" id="T1IP03"/>
<dbReference type="EnsemblMetazoa" id="SMAR002744-RA">
    <property type="protein sequence ID" value="SMAR002744-PA"/>
    <property type="gene ID" value="SMAR002744"/>
</dbReference>
<keyword evidence="2" id="KW-0449">Lipoprotein</keyword>
<evidence type="ECO:0000256" key="2">
    <source>
        <dbReference type="RuleBase" id="RU363116"/>
    </source>
</evidence>
<keyword evidence="2" id="KW-0564">Palmitate</keyword>
<dbReference type="AlphaFoldDB" id="T1IP03"/>
<evidence type="ECO:0000313" key="4">
    <source>
        <dbReference type="Proteomes" id="UP000014500"/>
    </source>
</evidence>
<dbReference type="Proteomes" id="UP000014500">
    <property type="component" value="Unassembled WGS sequence"/>
</dbReference>
<sequence length="277" mass="30544">MAFLMVFDPFYPAPWSDSPLSGMPLKAGAANVPTGRSAHRTKRICPDGRADLDRTGLGQVFGVQRADWTLCAPDTFPGPANKLEVPAPVGEVIGYVFENSTFCSGRSSFTIENTDGEAIFAIKGPGSCAGGCMGGWGEVDFDMWAFDGSIVGNIQKQSGGLVKETYTNADDFVISFPMNLDVRMKAVVMGACFLIFFEYTQQDHSDRDRSLDIRMHYTCAVCIKIRTCALFCNLKRARHPSCFSSARCIFGRHIIFNSLFYSVMTVCDFPYETENQI</sequence>
<dbReference type="eggNOG" id="KOG0621">
    <property type="taxonomic scope" value="Eukaryota"/>
</dbReference>
<organism evidence="3 4">
    <name type="scientific">Strigamia maritima</name>
    <name type="common">European centipede</name>
    <name type="synonym">Geophilus maritimus</name>
    <dbReference type="NCBI Taxonomy" id="126957"/>
    <lineage>
        <taxon>Eukaryota</taxon>
        <taxon>Metazoa</taxon>
        <taxon>Ecdysozoa</taxon>
        <taxon>Arthropoda</taxon>
        <taxon>Myriapoda</taxon>
        <taxon>Chilopoda</taxon>
        <taxon>Pleurostigmophora</taxon>
        <taxon>Geophilomorpha</taxon>
        <taxon>Linotaeniidae</taxon>
        <taxon>Strigamia</taxon>
    </lineage>
</organism>
<comment type="cofactor">
    <cofactor evidence="2">
        <name>Ca(2+)</name>
        <dbReference type="ChEBI" id="CHEBI:29108"/>
    </cofactor>
</comment>
<dbReference type="HOGENOM" id="CLU_1005829_0_0_1"/>
<keyword evidence="4" id="KW-1185">Reference proteome</keyword>
<dbReference type="PANTHER" id="PTHR23248">
    <property type="entry name" value="PHOSPHOLIPID SCRAMBLASE-RELATED"/>
    <property type="match status" value="1"/>
</dbReference>
<protein>
    <recommendedName>
        <fullName evidence="2">Phospholipid scramblase</fullName>
    </recommendedName>
</protein>
<dbReference type="GO" id="GO:0017128">
    <property type="term" value="F:phospholipid scramblase activity"/>
    <property type="evidence" value="ECO:0007669"/>
    <property type="project" value="InterPro"/>
</dbReference>
<keyword evidence="2" id="KW-0106">Calcium</keyword>
<reference evidence="3" key="2">
    <citation type="submission" date="2015-02" db="UniProtKB">
        <authorList>
            <consortium name="EnsemblMetazoa"/>
        </authorList>
    </citation>
    <scope>IDENTIFICATION</scope>
</reference>
<dbReference type="STRING" id="126957.T1IP03"/>
<dbReference type="InterPro" id="IPR005552">
    <property type="entry name" value="Scramblase"/>
</dbReference>
<comment type="function">
    <text evidence="2">May mediate accelerated ATP-independent bidirectional transbilayer migration of phospholipids upon binding calcium ions that results in a loss of phospholipid asymmetry in the plasma membrane.</text>
</comment>
<evidence type="ECO:0000256" key="1">
    <source>
        <dbReference type="ARBA" id="ARBA00005350"/>
    </source>
</evidence>
<dbReference type="GO" id="GO:0005886">
    <property type="term" value="C:plasma membrane"/>
    <property type="evidence" value="ECO:0007669"/>
    <property type="project" value="TreeGrafter"/>
</dbReference>
<comment type="similarity">
    <text evidence="1 2">Belongs to the phospholipid scramblase family.</text>
</comment>
<name>T1IP03_STRMM</name>
<dbReference type="EMBL" id="JH431235">
    <property type="status" value="NOT_ANNOTATED_CDS"/>
    <property type="molecule type" value="Genomic_DNA"/>
</dbReference>